<organism evidence="1">
    <name type="scientific">human gut metagenome</name>
    <dbReference type="NCBI Taxonomy" id="408170"/>
    <lineage>
        <taxon>unclassified sequences</taxon>
        <taxon>metagenomes</taxon>
        <taxon>organismal metagenomes</taxon>
    </lineage>
</organism>
<dbReference type="AlphaFoldDB" id="K1T0F4"/>
<accession>K1T0F4</accession>
<gene>
    <name evidence="1" type="ORF">OBE_07509</name>
</gene>
<sequence>MWAKYGKDGLDGLGSIVLDLDNEIQSVATDSLGNVVGGLPLNATLSMYYGTVQLNLSSLTVRPPEGVVATADRQSGIITVTSIANTTDTTIRIPIDASTVYNNELMERTTYLTINKIKPGADGEDAILYSLMPSVDAIHVDKKGVSDVVFITCGIKKTQGANTVELSQLPNGYAFKYVIDEELAENYTIDQNISTSSIKKKIIFMLTNGG</sequence>
<evidence type="ECO:0000313" key="1">
    <source>
        <dbReference type="EMBL" id="EKC63358.1"/>
    </source>
</evidence>
<comment type="caution">
    <text evidence="1">The sequence shown here is derived from an EMBL/GenBank/DDBJ whole genome shotgun (WGS) entry which is preliminary data.</text>
</comment>
<name>K1T0F4_9ZZZZ</name>
<reference evidence="1" key="1">
    <citation type="journal article" date="2013" name="Environ. Microbiol.">
        <title>Microbiota from the distal guts of lean and obese adolescents exhibit partial functional redundancy besides clear differences in community structure.</title>
        <authorList>
            <person name="Ferrer M."/>
            <person name="Ruiz A."/>
            <person name="Lanza F."/>
            <person name="Haange S.B."/>
            <person name="Oberbach A."/>
            <person name="Till H."/>
            <person name="Bargiela R."/>
            <person name="Campoy C."/>
            <person name="Segura M.T."/>
            <person name="Richter M."/>
            <person name="von Bergen M."/>
            <person name="Seifert J."/>
            <person name="Suarez A."/>
        </authorList>
    </citation>
    <scope>NUCLEOTIDE SEQUENCE</scope>
</reference>
<protein>
    <submittedName>
        <fullName evidence="1">Uncharacterized protein</fullName>
    </submittedName>
</protein>
<proteinExistence type="predicted"/>
<dbReference type="EMBL" id="AJWZ01005159">
    <property type="protein sequence ID" value="EKC63358.1"/>
    <property type="molecule type" value="Genomic_DNA"/>
</dbReference>